<evidence type="ECO:0000313" key="2">
    <source>
        <dbReference type="Proteomes" id="UP000184144"/>
    </source>
</evidence>
<protein>
    <submittedName>
        <fullName evidence="1">Sarcosine oxidase subunit delta</fullName>
    </submittedName>
</protein>
<dbReference type="STRING" id="1486859.SAMN05444273_1136"/>
<accession>A0A1M5ELP3</accession>
<dbReference type="EMBL" id="FQUV01000013">
    <property type="protein sequence ID" value="SHF80001.1"/>
    <property type="molecule type" value="Genomic_DNA"/>
</dbReference>
<dbReference type="GO" id="GO:0046653">
    <property type="term" value="P:tetrahydrofolate metabolic process"/>
    <property type="evidence" value="ECO:0007669"/>
    <property type="project" value="InterPro"/>
</dbReference>
<dbReference type="Gene3D" id="3.30.2270.10">
    <property type="entry name" value="Folate-binding superfamily"/>
    <property type="match status" value="1"/>
</dbReference>
<organism evidence="1 2">
    <name type="scientific">Litoreibacter ascidiaceicola</name>
    <dbReference type="NCBI Taxonomy" id="1486859"/>
    <lineage>
        <taxon>Bacteria</taxon>
        <taxon>Pseudomonadati</taxon>
        <taxon>Pseudomonadota</taxon>
        <taxon>Alphaproteobacteria</taxon>
        <taxon>Rhodobacterales</taxon>
        <taxon>Roseobacteraceae</taxon>
        <taxon>Litoreibacter</taxon>
    </lineage>
</organism>
<keyword evidence="2" id="KW-1185">Reference proteome</keyword>
<dbReference type="GO" id="GO:0008115">
    <property type="term" value="F:sarcosine oxidase activity"/>
    <property type="evidence" value="ECO:0007669"/>
    <property type="project" value="InterPro"/>
</dbReference>
<reference evidence="2" key="1">
    <citation type="submission" date="2016-11" db="EMBL/GenBank/DDBJ databases">
        <authorList>
            <person name="Varghese N."/>
            <person name="Submissions S."/>
        </authorList>
    </citation>
    <scope>NUCLEOTIDE SEQUENCE [LARGE SCALE GENOMIC DNA]</scope>
    <source>
        <strain evidence="2">DSM 100566</strain>
    </source>
</reference>
<dbReference type="InterPro" id="IPR038561">
    <property type="entry name" value="SoxD_sf"/>
</dbReference>
<gene>
    <name evidence="1" type="ORF">SAMN05444273_1136</name>
</gene>
<name>A0A1M5ELP3_9RHOB</name>
<dbReference type="InterPro" id="IPR006279">
    <property type="entry name" value="SoxD"/>
</dbReference>
<dbReference type="Proteomes" id="UP000184144">
    <property type="component" value="Unassembled WGS sequence"/>
</dbReference>
<dbReference type="AlphaFoldDB" id="A0A1M5ELP3"/>
<dbReference type="OrthoDB" id="5420070at2"/>
<sequence>MQIFPCPFCGPRNETEFHFAGELGKVRPDTGKEVNARDWATYLYAQRNEKGLVREVWLHLTCSELFVMERDSLTMDVRASKSLRGDAL</sequence>
<evidence type="ECO:0000313" key="1">
    <source>
        <dbReference type="EMBL" id="SHF80001.1"/>
    </source>
</evidence>
<dbReference type="Pfam" id="PF04267">
    <property type="entry name" value="SoxD"/>
    <property type="match status" value="1"/>
</dbReference>
<proteinExistence type="predicted"/>
<dbReference type="RefSeq" id="WP_073146212.1">
    <property type="nucleotide sequence ID" value="NZ_FQUV01000013.1"/>
</dbReference>